<dbReference type="Proteomes" id="UP000284006">
    <property type="component" value="Unassembled WGS sequence"/>
</dbReference>
<reference evidence="1 2" key="1">
    <citation type="submission" date="2018-09" db="EMBL/GenBank/DDBJ databases">
        <authorList>
            <person name="Zhu H."/>
        </authorList>
    </citation>
    <scope>NUCLEOTIDE SEQUENCE [LARGE SCALE GENOMIC DNA]</scope>
    <source>
        <strain evidence="1 2">K1S02-61</strain>
    </source>
</reference>
<name>A0A418Y5J7_9BURK</name>
<evidence type="ECO:0000313" key="1">
    <source>
        <dbReference type="EMBL" id="RJG21930.1"/>
    </source>
</evidence>
<sequence length="99" mass="10937">MHAGGETGVIWKFASSSIDKSAMSGRFRTSAAAGKTIISEATGASQALYFRVNAWCGRSILYLFRAGHVFPIINQKRHRSDAFYNYCNYFGMAVFVVVV</sequence>
<evidence type="ECO:0000313" key="2">
    <source>
        <dbReference type="Proteomes" id="UP000284006"/>
    </source>
</evidence>
<dbReference type="AlphaFoldDB" id="A0A418Y5J7"/>
<comment type="caution">
    <text evidence="1">The sequence shown here is derived from an EMBL/GenBank/DDBJ whole genome shotgun (WGS) entry which is preliminary data.</text>
</comment>
<keyword evidence="2" id="KW-1185">Reference proteome</keyword>
<gene>
    <name evidence="1" type="ORF">D3872_06010</name>
</gene>
<proteinExistence type="predicted"/>
<accession>A0A418Y5J7</accession>
<dbReference type="EMBL" id="QYUP01000065">
    <property type="protein sequence ID" value="RJG21930.1"/>
    <property type="molecule type" value="Genomic_DNA"/>
</dbReference>
<protein>
    <submittedName>
        <fullName evidence="1">Uncharacterized protein</fullName>
    </submittedName>
</protein>
<organism evidence="1 2">
    <name type="scientific">Massilia cavernae</name>
    <dbReference type="NCBI Taxonomy" id="2320864"/>
    <lineage>
        <taxon>Bacteria</taxon>
        <taxon>Pseudomonadati</taxon>
        <taxon>Pseudomonadota</taxon>
        <taxon>Betaproteobacteria</taxon>
        <taxon>Burkholderiales</taxon>
        <taxon>Oxalobacteraceae</taxon>
        <taxon>Telluria group</taxon>
        <taxon>Massilia</taxon>
    </lineage>
</organism>